<dbReference type="EMBL" id="BAABIK010000011">
    <property type="protein sequence ID" value="GAA4941129.1"/>
    <property type="molecule type" value="Genomic_DNA"/>
</dbReference>
<feature type="compositionally biased region" description="Low complexity" evidence="1">
    <location>
        <begin position="96"/>
        <end position="114"/>
    </location>
</feature>
<dbReference type="InterPro" id="IPR012291">
    <property type="entry name" value="CBM2_carb-bd_dom_sf"/>
</dbReference>
<keyword evidence="2" id="KW-0472">Membrane</keyword>
<dbReference type="InterPro" id="IPR008965">
    <property type="entry name" value="CBM2/CBM3_carb-bd_dom_sf"/>
</dbReference>
<dbReference type="Gene3D" id="2.60.40.290">
    <property type="match status" value="1"/>
</dbReference>
<keyword evidence="2" id="KW-0812">Transmembrane</keyword>
<feature type="transmembrane region" description="Helical" evidence="2">
    <location>
        <begin position="48"/>
        <end position="66"/>
    </location>
</feature>
<comment type="caution">
    <text evidence="4">The sequence shown here is derived from an EMBL/GenBank/DDBJ whole genome shotgun (WGS) entry which is preliminary data.</text>
</comment>
<proteinExistence type="predicted"/>
<evidence type="ECO:0000313" key="5">
    <source>
        <dbReference type="Proteomes" id="UP001499993"/>
    </source>
</evidence>
<feature type="region of interest" description="Disordered" evidence="1">
    <location>
        <begin position="1"/>
        <end position="24"/>
    </location>
</feature>
<dbReference type="PROSITE" id="PS51173">
    <property type="entry name" value="CBM2"/>
    <property type="match status" value="1"/>
</dbReference>
<evidence type="ECO:0000259" key="3">
    <source>
        <dbReference type="PROSITE" id="PS51173"/>
    </source>
</evidence>
<gene>
    <name evidence="4" type="ORF">GCM10023224_23720</name>
</gene>
<dbReference type="SUPFAM" id="SSF49384">
    <property type="entry name" value="Carbohydrate-binding domain"/>
    <property type="match status" value="1"/>
</dbReference>
<sequence length="227" mass="23525">MRADRRDPLAERPQRGAHRSEPAEKGRVAAVGYFLGSTVPRRVQPPRLLNVLLISGVTLALTLFGYSTTQIYLRFSEPPTAQESNPSAPGTSEPLAPGGATAAPGPEATAGTGSRAEMVSVVSYEAVESSATGFTGEVTVTNTGSAVLDDWELALEFADAEVTSVSDAEWRSTENGIVASEPADAAGLRPGESVTVSFTAEGRAQNPVSCSINASPCDWAGADSAQN</sequence>
<organism evidence="4 5">
    <name type="scientific">Streptomonospora halophila</name>
    <dbReference type="NCBI Taxonomy" id="427369"/>
    <lineage>
        <taxon>Bacteria</taxon>
        <taxon>Bacillati</taxon>
        <taxon>Actinomycetota</taxon>
        <taxon>Actinomycetes</taxon>
        <taxon>Streptosporangiales</taxon>
        <taxon>Nocardiopsidaceae</taxon>
        <taxon>Streptomonospora</taxon>
    </lineage>
</organism>
<dbReference type="Pfam" id="PF00553">
    <property type="entry name" value="CBM_2"/>
    <property type="match status" value="1"/>
</dbReference>
<feature type="compositionally biased region" description="Polar residues" evidence="1">
    <location>
        <begin position="79"/>
        <end position="90"/>
    </location>
</feature>
<name>A0ABP9GG86_9ACTN</name>
<reference evidence="5" key="1">
    <citation type="journal article" date="2019" name="Int. J. Syst. Evol. Microbiol.">
        <title>The Global Catalogue of Microorganisms (GCM) 10K type strain sequencing project: providing services to taxonomists for standard genome sequencing and annotation.</title>
        <authorList>
            <consortium name="The Broad Institute Genomics Platform"/>
            <consortium name="The Broad Institute Genome Sequencing Center for Infectious Disease"/>
            <person name="Wu L."/>
            <person name="Ma J."/>
        </authorList>
    </citation>
    <scope>NUCLEOTIDE SEQUENCE [LARGE SCALE GENOMIC DNA]</scope>
    <source>
        <strain evidence="5">JCM 18123</strain>
    </source>
</reference>
<dbReference type="Proteomes" id="UP001499993">
    <property type="component" value="Unassembled WGS sequence"/>
</dbReference>
<dbReference type="InterPro" id="IPR001919">
    <property type="entry name" value="CBD2"/>
</dbReference>
<feature type="domain" description="CBM2" evidence="3">
    <location>
        <begin position="99"/>
        <end position="220"/>
    </location>
</feature>
<keyword evidence="5" id="KW-1185">Reference proteome</keyword>
<dbReference type="SMART" id="SM00637">
    <property type="entry name" value="CBD_II"/>
    <property type="match status" value="1"/>
</dbReference>
<protein>
    <recommendedName>
        <fullName evidence="3">CBM2 domain-containing protein</fullName>
    </recommendedName>
</protein>
<keyword evidence="2" id="KW-1133">Transmembrane helix</keyword>
<accession>A0ABP9GG86</accession>
<dbReference type="RefSeq" id="WP_344142268.1">
    <property type="nucleotide sequence ID" value="NZ_BAABIK010000011.1"/>
</dbReference>
<feature type="region of interest" description="Disordered" evidence="1">
    <location>
        <begin position="79"/>
        <end position="114"/>
    </location>
</feature>
<evidence type="ECO:0000313" key="4">
    <source>
        <dbReference type="EMBL" id="GAA4941129.1"/>
    </source>
</evidence>
<evidence type="ECO:0000256" key="2">
    <source>
        <dbReference type="SAM" id="Phobius"/>
    </source>
</evidence>
<evidence type="ECO:0000256" key="1">
    <source>
        <dbReference type="SAM" id="MobiDB-lite"/>
    </source>
</evidence>